<reference evidence="1 2" key="1">
    <citation type="submission" date="2022-06" db="EMBL/GenBank/DDBJ databases">
        <title>Actinoplanes abujensis sp. nov., isolated from Nigerian arid soil.</title>
        <authorList>
            <person name="Ding P."/>
        </authorList>
    </citation>
    <scope>NUCLEOTIDE SEQUENCE [LARGE SCALE GENOMIC DNA]</scope>
    <source>
        <strain evidence="2">TRM88002</strain>
    </source>
</reference>
<sequence>MDGDAKWQRWRRGIFADSAGEPGFGALLEAARREPKVVERMLRAGLAEGDSVAAQSFTALAAAGLAPADAVSILRTALIRAQDEFRIRVAEGLYALTRDPGWATPVAGVLAGAQAESVRLEAAIALGRFPPTTASVRAMVAGVQDQEYLVRYHAANALLRWAGDRRPVDDVPALLDMITGPAEAGWRAAADELTSRLRG</sequence>
<keyword evidence="2" id="KW-1185">Reference proteome</keyword>
<evidence type="ECO:0000313" key="1">
    <source>
        <dbReference type="EMBL" id="MCM4078736.1"/>
    </source>
</evidence>
<evidence type="ECO:0000313" key="2">
    <source>
        <dbReference type="Proteomes" id="UP001523216"/>
    </source>
</evidence>
<dbReference type="InterPro" id="IPR011989">
    <property type="entry name" value="ARM-like"/>
</dbReference>
<dbReference type="EMBL" id="JAMQOL010000017">
    <property type="protein sequence ID" value="MCM4078736.1"/>
    <property type="molecule type" value="Genomic_DNA"/>
</dbReference>
<organism evidence="1 2">
    <name type="scientific">Paractinoplanes hotanensis</name>
    <dbReference type="NCBI Taxonomy" id="2906497"/>
    <lineage>
        <taxon>Bacteria</taxon>
        <taxon>Bacillati</taxon>
        <taxon>Actinomycetota</taxon>
        <taxon>Actinomycetes</taxon>
        <taxon>Micromonosporales</taxon>
        <taxon>Micromonosporaceae</taxon>
        <taxon>Paractinoplanes</taxon>
    </lineage>
</organism>
<comment type="caution">
    <text evidence="1">The sequence shown here is derived from an EMBL/GenBank/DDBJ whole genome shotgun (WGS) entry which is preliminary data.</text>
</comment>
<dbReference type="Pfam" id="PF13646">
    <property type="entry name" value="HEAT_2"/>
    <property type="match status" value="1"/>
</dbReference>
<dbReference type="SUPFAM" id="SSF48371">
    <property type="entry name" value="ARM repeat"/>
    <property type="match status" value="1"/>
</dbReference>
<protein>
    <submittedName>
        <fullName evidence="1">HEAT repeat domain-containing protein</fullName>
    </submittedName>
</protein>
<dbReference type="RefSeq" id="WP_251798584.1">
    <property type="nucleotide sequence ID" value="NZ_JAMQOL010000017.1"/>
</dbReference>
<gene>
    <name evidence="1" type="ORF">LXN57_14270</name>
</gene>
<proteinExistence type="predicted"/>
<dbReference type="Gene3D" id="1.25.10.10">
    <property type="entry name" value="Leucine-rich Repeat Variant"/>
    <property type="match status" value="1"/>
</dbReference>
<dbReference type="InterPro" id="IPR016024">
    <property type="entry name" value="ARM-type_fold"/>
</dbReference>
<accession>A0ABT0XY84</accession>
<dbReference type="Proteomes" id="UP001523216">
    <property type="component" value="Unassembled WGS sequence"/>
</dbReference>
<name>A0ABT0XY84_9ACTN</name>